<sequence>MYLDKILWFLAWPAMIIASYYLSLWALKILDKQIKNDPLGEDTMP</sequence>
<organism evidence="2">
    <name type="scientific">Lentimicrobium saccharophilum</name>
    <dbReference type="NCBI Taxonomy" id="1678841"/>
    <lineage>
        <taxon>Bacteria</taxon>
        <taxon>Pseudomonadati</taxon>
        <taxon>Bacteroidota</taxon>
        <taxon>Bacteroidia</taxon>
        <taxon>Bacteroidales</taxon>
        <taxon>Lentimicrobiaceae</taxon>
        <taxon>Lentimicrobium</taxon>
    </lineage>
</organism>
<evidence type="ECO:0000313" key="3">
    <source>
        <dbReference type="Proteomes" id="UP000053091"/>
    </source>
</evidence>
<accession>A0A0S7C213</accession>
<dbReference type="AlphaFoldDB" id="A0A0S7C213"/>
<protein>
    <submittedName>
        <fullName evidence="2">Uncharacterized protein</fullName>
    </submittedName>
</protein>
<keyword evidence="1" id="KW-0812">Transmembrane</keyword>
<dbReference type="Proteomes" id="UP000053091">
    <property type="component" value="Unassembled WGS sequence"/>
</dbReference>
<keyword evidence="1" id="KW-1133">Transmembrane helix</keyword>
<evidence type="ECO:0000256" key="1">
    <source>
        <dbReference type="SAM" id="Phobius"/>
    </source>
</evidence>
<keyword evidence="3" id="KW-1185">Reference proteome</keyword>
<proteinExistence type="predicted"/>
<evidence type="ECO:0000313" key="2">
    <source>
        <dbReference type="EMBL" id="GAP42835.1"/>
    </source>
</evidence>
<dbReference type="RefSeq" id="WP_154669510.1">
    <property type="nucleotide sequence ID" value="NZ_DF968182.1"/>
</dbReference>
<keyword evidence="1" id="KW-0472">Membrane</keyword>
<reference evidence="2" key="1">
    <citation type="journal article" date="2015" name="Genome Announc.">
        <title>Draft Genome Sequence of Bacteroidales Strain TBC1, a Novel Isolate from a Methanogenic Wastewater Treatment System.</title>
        <authorList>
            <person name="Tourlousse D.M."/>
            <person name="Matsuura N."/>
            <person name="Sun L."/>
            <person name="Toyonaga M."/>
            <person name="Kuroda K."/>
            <person name="Ohashi A."/>
            <person name="Cruz R."/>
            <person name="Yamaguchi T."/>
            <person name="Sekiguchi Y."/>
        </authorList>
    </citation>
    <scope>NUCLEOTIDE SEQUENCE [LARGE SCALE GENOMIC DNA]</scope>
    <source>
        <strain evidence="2">TBC1</strain>
    </source>
</reference>
<dbReference type="EMBL" id="DF968182">
    <property type="protein sequence ID" value="GAP42835.1"/>
    <property type="molecule type" value="Genomic_DNA"/>
</dbReference>
<dbReference type="STRING" id="1678841.TBC1_11975"/>
<gene>
    <name evidence="2" type="ORF">TBC1_11975</name>
</gene>
<name>A0A0S7C213_9BACT</name>
<feature type="transmembrane region" description="Helical" evidence="1">
    <location>
        <begin position="6"/>
        <end position="27"/>
    </location>
</feature>